<dbReference type="OrthoDB" id="6713547at2"/>
<organism evidence="1 2">
    <name type="scientific">Actinoplanes philippinensis</name>
    <dbReference type="NCBI Taxonomy" id="35752"/>
    <lineage>
        <taxon>Bacteria</taxon>
        <taxon>Bacillati</taxon>
        <taxon>Actinomycetota</taxon>
        <taxon>Actinomycetes</taxon>
        <taxon>Micromonosporales</taxon>
        <taxon>Micromonosporaceae</taxon>
        <taxon>Actinoplanes</taxon>
    </lineage>
</organism>
<dbReference type="RefSeq" id="WP_143134051.1">
    <property type="nucleotide sequence ID" value="NZ_BOMT01000086.1"/>
</dbReference>
<name>A0A1I2KEG5_9ACTN</name>
<proteinExistence type="predicted"/>
<dbReference type="Proteomes" id="UP000199645">
    <property type="component" value="Unassembled WGS sequence"/>
</dbReference>
<sequence length="106" mass="11624">MTIRTEVRRFVDLGPLPSEDDNSEEGDAAFDSLEQALHAIERPINDAEAALLSGSFGADGCFGLAWTLLHLIETAPTHLPLTEPTASANPWIRRLWLRQQNALADS</sequence>
<keyword evidence="2" id="KW-1185">Reference proteome</keyword>
<dbReference type="AlphaFoldDB" id="A0A1I2KEG5"/>
<dbReference type="EMBL" id="FONV01000016">
    <property type="protein sequence ID" value="SFF64600.1"/>
    <property type="molecule type" value="Genomic_DNA"/>
</dbReference>
<reference evidence="1 2" key="1">
    <citation type="submission" date="2016-10" db="EMBL/GenBank/DDBJ databases">
        <authorList>
            <person name="de Groot N.N."/>
        </authorList>
    </citation>
    <scope>NUCLEOTIDE SEQUENCE [LARGE SCALE GENOMIC DNA]</scope>
    <source>
        <strain evidence="1 2">DSM 43019</strain>
    </source>
</reference>
<gene>
    <name evidence="1" type="ORF">SAMN05421541_11691</name>
</gene>
<evidence type="ECO:0000313" key="2">
    <source>
        <dbReference type="Proteomes" id="UP000199645"/>
    </source>
</evidence>
<protein>
    <submittedName>
        <fullName evidence="1">Uncharacterized protein</fullName>
    </submittedName>
</protein>
<evidence type="ECO:0000313" key="1">
    <source>
        <dbReference type="EMBL" id="SFF64600.1"/>
    </source>
</evidence>
<accession>A0A1I2KEG5</accession>